<evidence type="ECO:0000256" key="1">
    <source>
        <dbReference type="ARBA" id="ARBA00005568"/>
    </source>
</evidence>
<dbReference type="GO" id="GO:0005737">
    <property type="term" value="C:cytoplasm"/>
    <property type="evidence" value="ECO:0007669"/>
    <property type="project" value="TreeGrafter"/>
</dbReference>
<evidence type="ECO:0000256" key="3">
    <source>
        <dbReference type="ARBA" id="ARBA00023239"/>
    </source>
</evidence>
<feature type="domain" description="HpcH/HpaI aldolase/citrate lyase" evidence="4">
    <location>
        <begin position="17"/>
        <end position="236"/>
    </location>
</feature>
<evidence type="ECO:0000313" key="6">
    <source>
        <dbReference type="Proteomes" id="UP000443843"/>
    </source>
</evidence>
<sequence length="259" mass="27039">MKSFAERFRGGDLLLGTFIKTPTSHASEILGDAGLDFVVVDQEHAPIGRGAIDQIMLGCRAAGIAGLVRVPSPQPSDILSVLDCGATGVLVPHVASVERARAMAEAARYRGGHRGFSNSPRAGRYGVTGMHDHIAQQDRDIVTLAMIEDPEALDVIDDILAVDGLDGIFIGRGDLTVSMKAKSAQEPEVQAAVAKILAAAARAGKPACVMVGGVADATGFREAGASAFIVSSDQGLMRLGAQRLRKDFAPLTEARTPAE</sequence>
<organism evidence="5 6">
    <name type="scientific">Pseudooceanicola pacificus</name>
    <dbReference type="NCBI Taxonomy" id="2676438"/>
    <lineage>
        <taxon>Bacteria</taxon>
        <taxon>Pseudomonadati</taxon>
        <taxon>Pseudomonadota</taxon>
        <taxon>Alphaproteobacteria</taxon>
        <taxon>Rhodobacterales</taxon>
        <taxon>Paracoccaceae</taxon>
        <taxon>Pseudooceanicola</taxon>
    </lineage>
</organism>
<dbReference type="PANTHER" id="PTHR30502:SF0">
    <property type="entry name" value="PHOSPHOENOLPYRUVATE CARBOXYLASE FAMILY PROTEIN"/>
    <property type="match status" value="1"/>
</dbReference>
<dbReference type="PANTHER" id="PTHR30502">
    <property type="entry name" value="2-KETO-3-DEOXY-L-RHAMNONATE ALDOLASE"/>
    <property type="match status" value="1"/>
</dbReference>
<proteinExistence type="inferred from homology"/>
<dbReference type="InterPro" id="IPR015813">
    <property type="entry name" value="Pyrv/PenolPyrv_kinase-like_dom"/>
</dbReference>
<dbReference type="InterPro" id="IPR040442">
    <property type="entry name" value="Pyrv_kinase-like_dom_sf"/>
</dbReference>
<dbReference type="GO" id="GO:0046872">
    <property type="term" value="F:metal ion binding"/>
    <property type="evidence" value="ECO:0007669"/>
    <property type="project" value="UniProtKB-KW"/>
</dbReference>
<dbReference type="RefSeq" id="WP_160382912.1">
    <property type="nucleotide sequence ID" value="NZ_WNXQ01000006.1"/>
</dbReference>
<dbReference type="InterPro" id="IPR005000">
    <property type="entry name" value="Aldolase/citrate-lyase_domain"/>
</dbReference>
<comment type="caution">
    <text evidence="5">The sequence shown here is derived from an EMBL/GenBank/DDBJ whole genome shotgun (WGS) entry which is preliminary data.</text>
</comment>
<dbReference type="Proteomes" id="UP000443843">
    <property type="component" value="Unassembled WGS sequence"/>
</dbReference>
<keyword evidence="2" id="KW-0479">Metal-binding</keyword>
<name>A0A844W7F9_9RHOB</name>
<dbReference type="EMBL" id="WNXQ01000006">
    <property type="protein sequence ID" value="MWB78694.1"/>
    <property type="molecule type" value="Genomic_DNA"/>
</dbReference>
<accession>A0A844W7F9</accession>
<gene>
    <name evidence="5" type="ORF">GLS40_11705</name>
</gene>
<comment type="similarity">
    <text evidence="1">Belongs to the HpcH/HpaI aldolase family.</text>
</comment>
<dbReference type="AlphaFoldDB" id="A0A844W7F9"/>
<dbReference type="Gene3D" id="3.20.20.60">
    <property type="entry name" value="Phosphoenolpyruvate-binding domains"/>
    <property type="match status" value="1"/>
</dbReference>
<evidence type="ECO:0000259" key="4">
    <source>
        <dbReference type="Pfam" id="PF03328"/>
    </source>
</evidence>
<keyword evidence="6" id="KW-1185">Reference proteome</keyword>
<keyword evidence="3" id="KW-0456">Lyase</keyword>
<dbReference type="InterPro" id="IPR050251">
    <property type="entry name" value="HpcH-HpaI_aldolase"/>
</dbReference>
<evidence type="ECO:0000256" key="2">
    <source>
        <dbReference type="ARBA" id="ARBA00022723"/>
    </source>
</evidence>
<evidence type="ECO:0000313" key="5">
    <source>
        <dbReference type="EMBL" id="MWB78694.1"/>
    </source>
</evidence>
<dbReference type="GO" id="GO:0016832">
    <property type="term" value="F:aldehyde-lyase activity"/>
    <property type="evidence" value="ECO:0007669"/>
    <property type="project" value="TreeGrafter"/>
</dbReference>
<dbReference type="Pfam" id="PF03328">
    <property type="entry name" value="HpcH_HpaI"/>
    <property type="match status" value="1"/>
</dbReference>
<reference evidence="5 6" key="1">
    <citation type="submission" date="2019-11" db="EMBL/GenBank/DDBJ databases">
        <title>Pseudooceanicola pacifica sp. nov., isolated from deep-sea sediment of the Pacific Ocean.</title>
        <authorList>
            <person name="Lyu L."/>
        </authorList>
    </citation>
    <scope>NUCLEOTIDE SEQUENCE [LARGE SCALE GENOMIC DNA]</scope>
    <source>
        <strain evidence="5 6">216_PA32_1</strain>
    </source>
</reference>
<dbReference type="SUPFAM" id="SSF51621">
    <property type="entry name" value="Phosphoenolpyruvate/pyruvate domain"/>
    <property type="match status" value="1"/>
</dbReference>
<protein>
    <submittedName>
        <fullName evidence="5">Aldolase</fullName>
    </submittedName>
</protein>